<name>A0A1H7NS99_STRJI</name>
<dbReference type="Proteomes" id="UP000183015">
    <property type="component" value="Unassembled WGS sequence"/>
</dbReference>
<dbReference type="OrthoDB" id="4220568at2"/>
<protein>
    <recommendedName>
        <fullName evidence="1">Trypsin-co-occurring domain-containing protein</fullName>
    </recommendedName>
</protein>
<feature type="domain" description="Trypsin-co-occurring" evidence="1">
    <location>
        <begin position="7"/>
        <end position="85"/>
    </location>
</feature>
<gene>
    <name evidence="2" type="ORF">SAMN05414137_10733</name>
</gene>
<accession>A0A1H7NS99</accession>
<dbReference type="EMBL" id="FOAZ01000007">
    <property type="protein sequence ID" value="SEL25865.1"/>
    <property type="molecule type" value="Genomic_DNA"/>
</dbReference>
<dbReference type="Pfam" id="PF19631">
    <property type="entry name" value="Trypco2"/>
    <property type="match status" value="1"/>
</dbReference>
<dbReference type="RefSeq" id="WP_042444907.1">
    <property type="nucleotide sequence ID" value="NZ_BBPN01000008.1"/>
</dbReference>
<proteinExistence type="predicted"/>
<dbReference type="AlphaFoldDB" id="A0A1H7NS99"/>
<evidence type="ECO:0000259" key="1">
    <source>
        <dbReference type="Pfam" id="PF19631"/>
    </source>
</evidence>
<evidence type="ECO:0000313" key="2">
    <source>
        <dbReference type="EMBL" id="SEL25865.1"/>
    </source>
</evidence>
<keyword evidence="3" id="KW-1185">Reference proteome</keyword>
<sequence length="108" mass="11392">MPLPSGWSLPEAIAMLHDDLTRAQQEAVASGRATFSVAEVTVELSVEAVRSSSAEGGFSWYVARGSASRSSSQSQGHRIHVRLTPNVSFIVSASPQELPAGLDLTEPA</sequence>
<reference evidence="3" key="1">
    <citation type="submission" date="2016-10" db="EMBL/GenBank/DDBJ databases">
        <authorList>
            <person name="Varghese N."/>
        </authorList>
    </citation>
    <scope>NUCLEOTIDE SEQUENCE [LARGE SCALE GENOMIC DNA]</scope>
    <source>
        <strain evidence="3">DSM 45096 / BCRC 16803 / CGMCC 4.1857 / CIP 109030 / JCM 12277 / KCTC 19219 / NBRC 100920 / 33214</strain>
    </source>
</reference>
<organism evidence="2 3">
    <name type="scientific">Streptacidiphilus jiangxiensis</name>
    <dbReference type="NCBI Taxonomy" id="235985"/>
    <lineage>
        <taxon>Bacteria</taxon>
        <taxon>Bacillati</taxon>
        <taxon>Actinomycetota</taxon>
        <taxon>Actinomycetes</taxon>
        <taxon>Kitasatosporales</taxon>
        <taxon>Streptomycetaceae</taxon>
        <taxon>Streptacidiphilus</taxon>
    </lineage>
</organism>
<evidence type="ECO:0000313" key="3">
    <source>
        <dbReference type="Proteomes" id="UP000183015"/>
    </source>
</evidence>
<dbReference type="InterPro" id="IPR045608">
    <property type="entry name" value="Trypco2"/>
</dbReference>